<sequence>MSQETQQALLENVKSWLTIDNEIRALQKEIKERRKLKKQLTTNLMSTMKSNDIDALNVPDGELIYNKSKSKAPLSKKHLIGSLTQYFKGDQRMIDELSKFIMESRAEKEKESIRRKIKKNKN</sequence>
<accession>A0A6C0KBK1</accession>
<protein>
    <submittedName>
        <fullName evidence="1">Uncharacterized protein</fullName>
    </submittedName>
</protein>
<proteinExistence type="predicted"/>
<organism evidence="1">
    <name type="scientific">viral metagenome</name>
    <dbReference type="NCBI Taxonomy" id="1070528"/>
    <lineage>
        <taxon>unclassified sequences</taxon>
        <taxon>metagenomes</taxon>
        <taxon>organismal metagenomes</taxon>
    </lineage>
</organism>
<name>A0A6C0KBK1_9ZZZZ</name>
<dbReference type="EMBL" id="MN740847">
    <property type="protein sequence ID" value="QHU14773.1"/>
    <property type="molecule type" value="Genomic_DNA"/>
</dbReference>
<dbReference type="InterPro" id="IPR043918">
    <property type="entry name" value="DUF5760"/>
</dbReference>
<evidence type="ECO:0000313" key="1">
    <source>
        <dbReference type="EMBL" id="QHU14773.1"/>
    </source>
</evidence>
<reference evidence="1" key="1">
    <citation type="journal article" date="2020" name="Nature">
        <title>Giant virus diversity and host interactions through global metagenomics.</title>
        <authorList>
            <person name="Schulz F."/>
            <person name="Roux S."/>
            <person name="Paez-Espino D."/>
            <person name="Jungbluth S."/>
            <person name="Walsh D.A."/>
            <person name="Denef V.J."/>
            <person name="McMahon K.D."/>
            <person name="Konstantinidis K.T."/>
            <person name="Eloe-Fadrosh E.A."/>
            <person name="Kyrpides N.C."/>
            <person name="Woyke T."/>
        </authorList>
    </citation>
    <scope>NUCLEOTIDE SEQUENCE</scope>
    <source>
        <strain evidence="1">GVMAG-S-1102244-55</strain>
    </source>
</reference>
<dbReference type="Pfam" id="PF19064">
    <property type="entry name" value="DUF5760"/>
    <property type="match status" value="1"/>
</dbReference>
<dbReference type="AlphaFoldDB" id="A0A6C0KBK1"/>